<accession>A0A4P6JU81</accession>
<dbReference type="KEGG" id="kbs:EPA93_25645"/>
<sequence>MDINIDGDTLLQVIIASRERRGGVLARILPANGRSCSSGLETPVNSMKNQGSEIARLRQQITEEIEAMKLGFSGLATGSARHDFIRARMEQVGSHLDELAEHVGNVDAVQMACEIYINTVADKDEVQTAPKRG</sequence>
<dbReference type="RefSeq" id="WP_129890232.1">
    <property type="nucleotide sequence ID" value="NZ_CP035758.1"/>
</dbReference>
<reference evidence="1 2" key="1">
    <citation type="submission" date="2019-01" db="EMBL/GenBank/DDBJ databases">
        <title>Ktedonosporobacter rubrisoli SCAWS-G2.</title>
        <authorList>
            <person name="Huang Y."/>
            <person name="Yan B."/>
        </authorList>
    </citation>
    <scope>NUCLEOTIDE SEQUENCE [LARGE SCALE GENOMIC DNA]</scope>
    <source>
        <strain evidence="1 2">SCAWS-G2</strain>
    </source>
</reference>
<evidence type="ECO:0000313" key="1">
    <source>
        <dbReference type="EMBL" id="QBD79179.1"/>
    </source>
</evidence>
<protein>
    <submittedName>
        <fullName evidence="1">Uncharacterized protein</fullName>
    </submittedName>
</protein>
<dbReference type="AlphaFoldDB" id="A0A4P6JU81"/>
<keyword evidence="2" id="KW-1185">Reference proteome</keyword>
<gene>
    <name evidence="1" type="ORF">EPA93_25645</name>
</gene>
<evidence type="ECO:0000313" key="2">
    <source>
        <dbReference type="Proteomes" id="UP000290365"/>
    </source>
</evidence>
<name>A0A4P6JU81_KTERU</name>
<dbReference type="OrthoDB" id="9927688at2"/>
<dbReference type="EMBL" id="CP035758">
    <property type="protein sequence ID" value="QBD79179.1"/>
    <property type="molecule type" value="Genomic_DNA"/>
</dbReference>
<organism evidence="1 2">
    <name type="scientific">Ktedonosporobacter rubrisoli</name>
    <dbReference type="NCBI Taxonomy" id="2509675"/>
    <lineage>
        <taxon>Bacteria</taxon>
        <taxon>Bacillati</taxon>
        <taxon>Chloroflexota</taxon>
        <taxon>Ktedonobacteria</taxon>
        <taxon>Ktedonobacterales</taxon>
        <taxon>Ktedonosporobacteraceae</taxon>
        <taxon>Ktedonosporobacter</taxon>
    </lineage>
</organism>
<proteinExistence type="predicted"/>
<dbReference type="Proteomes" id="UP000290365">
    <property type="component" value="Chromosome"/>
</dbReference>